<comment type="caution">
    <text evidence="1">The sequence shown here is derived from an EMBL/GenBank/DDBJ whole genome shotgun (WGS) entry which is preliminary data.</text>
</comment>
<proteinExistence type="predicted"/>
<reference evidence="1 2" key="1">
    <citation type="submission" date="2023-03" db="EMBL/GenBank/DDBJ databases">
        <title>Bacillus Genome Sequencing.</title>
        <authorList>
            <person name="Dunlap C."/>
        </authorList>
    </citation>
    <scope>NUCLEOTIDE SEQUENCE [LARGE SCALE GENOMIC DNA]</scope>
    <source>
        <strain evidence="1 2">NRS-38</strain>
    </source>
</reference>
<gene>
    <name evidence="1" type="ORF">P9850_14335</name>
</gene>
<protein>
    <recommendedName>
        <fullName evidence="3">Peptidase M1 membrane alanine aminopeptidase domain-containing protein</fullName>
    </recommendedName>
</protein>
<dbReference type="EMBL" id="JARTLI010000037">
    <property type="protein sequence ID" value="MED5052983.1"/>
    <property type="molecule type" value="Genomic_DNA"/>
</dbReference>
<evidence type="ECO:0000313" key="1">
    <source>
        <dbReference type="EMBL" id="MED5052983.1"/>
    </source>
</evidence>
<evidence type="ECO:0008006" key="3">
    <source>
        <dbReference type="Google" id="ProtNLM"/>
    </source>
</evidence>
<dbReference type="RefSeq" id="WP_183186387.1">
    <property type="nucleotide sequence ID" value="NZ_JACIDF010000002.1"/>
</dbReference>
<dbReference type="PANTHER" id="PTHR43236">
    <property type="entry name" value="ANTITOXIN HIGA1"/>
    <property type="match status" value="1"/>
</dbReference>
<organism evidence="1 2">
    <name type="scientific">Anoxybacteroides rupiense</name>
    <dbReference type="NCBI Taxonomy" id="311460"/>
    <lineage>
        <taxon>Bacteria</taxon>
        <taxon>Bacillati</taxon>
        <taxon>Bacillota</taxon>
        <taxon>Bacilli</taxon>
        <taxon>Bacillales</taxon>
        <taxon>Anoxybacillaceae</taxon>
        <taxon>Anoxybacteroides</taxon>
    </lineage>
</organism>
<dbReference type="InterPro" id="IPR052345">
    <property type="entry name" value="Rad_response_metalloprotease"/>
</dbReference>
<dbReference type="AlphaFoldDB" id="A0ABD5IX99"/>
<evidence type="ECO:0000313" key="2">
    <source>
        <dbReference type="Proteomes" id="UP001339962"/>
    </source>
</evidence>
<sequence length="144" mass="16346">MNGRDGKAAQMFILAREFAHVWYGASAVFDLANLQPADVEIESVCNQAAAEFLAPEDEVLQACPVHCTKLPAILNSLKLGAARRTLDLNLITKEEFFSFYEAYVKRLRQESGRNENERRKQLLRHSNMRIVRRFAEYVGAGRSV</sequence>
<name>A0ABD5IX99_9BACL</name>
<dbReference type="Proteomes" id="UP001339962">
    <property type="component" value="Unassembled WGS sequence"/>
</dbReference>
<accession>A0ABD5IX99</accession>
<dbReference type="PANTHER" id="PTHR43236:SF2">
    <property type="entry name" value="BLL0069 PROTEIN"/>
    <property type="match status" value="1"/>
</dbReference>